<dbReference type="EMBL" id="KK107513">
    <property type="protein sequence ID" value="EZA49471.1"/>
    <property type="molecule type" value="Genomic_DNA"/>
</dbReference>
<name>A0A026W1L3_OOCBI</name>
<protein>
    <recommendedName>
        <fullName evidence="3">Tc1-like transposase DDE domain-containing protein</fullName>
    </recommendedName>
</protein>
<sequence>KFHPYHLSLHQELHGTDFENRIRFCQWFLHQMQNNDCFLQRVLFTDEATFTNHRQVNLRNMHYWAPENPHWMREIDHQRRWSINVWCGILGNQVIGPYFIEGQLTGQKYATFITEILPALLENVPLNIRLGMWYMHDGCPAHYARVSREALHRQFPHRWIGRDGEFLWPPRSPDLTPMDYFLWGTLKNTVYCEPPTTVENMKDRILETCNRLSSETI</sequence>
<proteinExistence type="predicted"/>
<dbReference type="OrthoDB" id="7697359at2759"/>
<dbReference type="AlphaFoldDB" id="A0A026W1L3"/>
<feature type="non-terminal residue" evidence="1">
    <location>
        <position position="1"/>
    </location>
</feature>
<dbReference type="PANTHER" id="PTHR47326:SF1">
    <property type="entry name" value="HTH PSQ-TYPE DOMAIN-CONTAINING PROTEIN"/>
    <property type="match status" value="1"/>
</dbReference>
<dbReference type="Gene3D" id="3.30.420.10">
    <property type="entry name" value="Ribonuclease H-like superfamily/Ribonuclease H"/>
    <property type="match status" value="1"/>
</dbReference>
<evidence type="ECO:0008006" key="3">
    <source>
        <dbReference type="Google" id="ProtNLM"/>
    </source>
</evidence>
<keyword evidence="2" id="KW-1185">Reference proteome</keyword>
<dbReference type="GO" id="GO:0003676">
    <property type="term" value="F:nucleic acid binding"/>
    <property type="evidence" value="ECO:0007669"/>
    <property type="project" value="InterPro"/>
</dbReference>
<dbReference type="PANTHER" id="PTHR47326">
    <property type="entry name" value="TRANSPOSABLE ELEMENT TC3 TRANSPOSASE-LIKE PROTEIN"/>
    <property type="match status" value="1"/>
</dbReference>
<evidence type="ECO:0000313" key="2">
    <source>
        <dbReference type="Proteomes" id="UP000053097"/>
    </source>
</evidence>
<gene>
    <name evidence="1" type="ORF">X777_12322</name>
</gene>
<dbReference type="OMA" id="SHEYCKA"/>
<dbReference type="Proteomes" id="UP000053097">
    <property type="component" value="Unassembled WGS sequence"/>
</dbReference>
<evidence type="ECO:0000313" key="1">
    <source>
        <dbReference type="EMBL" id="EZA49471.1"/>
    </source>
</evidence>
<accession>A0A026W1L3</accession>
<dbReference type="InterPro" id="IPR036397">
    <property type="entry name" value="RNaseH_sf"/>
</dbReference>
<dbReference type="STRING" id="2015173.A0A026W1L3"/>
<organism evidence="1 2">
    <name type="scientific">Ooceraea biroi</name>
    <name type="common">Clonal raider ant</name>
    <name type="synonym">Cerapachys biroi</name>
    <dbReference type="NCBI Taxonomy" id="2015173"/>
    <lineage>
        <taxon>Eukaryota</taxon>
        <taxon>Metazoa</taxon>
        <taxon>Ecdysozoa</taxon>
        <taxon>Arthropoda</taxon>
        <taxon>Hexapoda</taxon>
        <taxon>Insecta</taxon>
        <taxon>Pterygota</taxon>
        <taxon>Neoptera</taxon>
        <taxon>Endopterygota</taxon>
        <taxon>Hymenoptera</taxon>
        <taxon>Apocrita</taxon>
        <taxon>Aculeata</taxon>
        <taxon>Formicoidea</taxon>
        <taxon>Formicidae</taxon>
        <taxon>Dorylinae</taxon>
        <taxon>Ooceraea</taxon>
    </lineage>
</organism>
<reference evidence="1 2" key="1">
    <citation type="journal article" date="2014" name="Curr. Biol.">
        <title>The genome of the clonal raider ant Cerapachys biroi.</title>
        <authorList>
            <person name="Oxley P.R."/>
            <person name="Ji L."/>
            <person name="Fetter-Pruneda I."/>
            <person name="McKenzie S.K."/>
            <person name="Li C."/>
            <person name="Hu H."/>
            <person name="Zhang G."/>
            <person name="Kronauer D.J."/>
        </authorList>
    </citation>
    <scope>NUCLEOTIDE SEQUENCE [LARGE SCALE GENOMIC DNA]</scope>
</reference>